<dbReference type="PANTHER" id="PTHR11051:SF14">
    <property type="entry name" value="MALTOSE PHOSPHORYLASE"/>
    <property type="match status" value="1"/>
</dbReference>
<gene>
    <name evidence="5" type="ORF">I6N96_14690</name>
</gene>
<dbReference type="InterPro" id="IPR037018">
    <property type="entry name" value="GH65_N"/>
</dbReference>
<dbReference type="InterPro" id="IPR008928">
    <property type="entry name" value="6-hairpin_glycosidase_sf"/>
</dbReference>
<dbReference type="Gene3D" id="2.60.420.10">
    <property type="entry name" value="Maltose phosphorylase, domain 3"/>
    <property type="match status" value="1"/>
</dbReference>
<feature type="domain" description="Glycoside hydrolase family 65 central catalytic" evidence="2">
    <location>
        <begin position="325"/>
        <end position="679"/>
    </location>
</feature>
<accession>A0ABS4CN32</accession>
<dbReference type="InterPro" id="IPR005195">
    <property type="entry name" value="Glyco_hydro_65_M"/>
</dbReference>
<dbReference type="Gene3D" id="2.70.98.40">
    <property type="entry name" value="Glycoside hydrolase, family 65, N-terminal domain"/>
    <property type="match status" value="1"/>
</dbReference>
<dbReference type="EMBL" id="JAEDXU010000008">
    <property type="protein sequence ID" value="MBP1047531.1"/>
    <property type="molecule type" value="Genomic_DNA"/>
</dbReference>
<comment type="similarity">
    <text evidence="1">Belongs to the glycosyl hydrolase 65 family.</text>
</comment>
<dbReference type="PANTHER" id="PTHR11051">
    <property type="entry name" value="GLYCOSYL HYDROLASE-RELATED"/>
    <property type="match status" value="1"/>
</dbReference>
<evidence type="ECO:0000259" key="3">
    <source>
        <dbReference type="Pfam" id="PF03633"/>
    </source>
</evidence>
<dbReference type="RefSeq" id="WP_209558416.1">
    <property type="nucleotide sequence ID" value="NZ_JAEDXU010000008.1"/>
</dbReference>
<dbReference type="SUPFAM" id="SSF74650">
    <property type="entry name" value="Galactose mutarotase-like"/>
    <property type="match status" value="1"/>
</dbReference>
<dbReference type="InterPro" id="IPR011013">
    <property type="entry name" value="Gal_mutarotase_sf_dom"/>
</dbReference>
<dbReference type="InterPro" id="IPR017045">
    <property type="entry name" value="Malt_Pase/Glycosyl_Hdrlase"/>
</dbReference>
<evidence type="ECO:0000313" key="5">
    <source>
        <dbReference type="EMBL" id="MBP1047531.1"/>
    </source>
</evidence>
<dbReference type="GO" id="GO:0016787">
    <property type="term" value="F:hydrolase activity"/>
    <property type="evidence" value="ECO:0007669"/>
    <property type="project" value="UniProtKB-KW"/>
</dbReference>
<dbReference type="NCBIfam" id="NF010380">
    <property type="entry name" value="PRK13807.1"/>
    <property type="match status" value="1"/>
</dbReference>
<evidence type="ECO:0000313" key="6">
    <source>
        <dbReference type="Proteomes" id="UP000673375"/>
    </source>
</evidence>
<dbReference type="PIRSF" id="PIRSF036289">
    <property type="entry name" value="Glycosyl_hydrolase_malt_phosph"/>
    <property type="match status" value="1"/>
</dbReference>
<dbReference type="Pfam" id="PF03632">
    <property type="entry name" value="Glyco_hydro_65m"/>
    <property type="match status" value="1"/>
</dbReference>
<reference evidence="5 6" key="1">
    <citation type="submission" date="2020-12" db="EMBL/GenBank/DDBJ databases">
        <title>Vagococcus allomyrinae sp. nov. and Enterococcus lavae sp. nov., isolated from the larvae of Allomyrina dichotoma.</title>
        <authorList>
            <person name="Lee S.D."/>
        </authorList>
    </citation>
    <scope>NUCLEOTIDE SEQUENCE [LARGE SCALE GENOMIC DNA]</scope>
    <source>
        <strain evidence="5 6">BWM-S5</strain>
    </source>
</reference>
<evidence type="ECO:0000259" key="2">
    <source>
        <dbReference type="Pfam" id="PF03632"/>
    </source>
</evidence>
<dbReference type="Gene3D" id="1.50.10.10">
    <property type="match status" value="1"/>
</dbReference>
<dbReference type="InterPro" id="IPR005196">
    <property type="entry name" value="Glyco_hydro_65_N"/>
</dbReference>
<organism evidence="5 6">
    <name type="scientific">Enterococcus larvae</name>
    <dbReference type="NCBI Taxonomy" id="2794352"/>
    <lineage>
        <taxon>Bacteria</taxon>
        <taxon>Bacillati</taxon>
        <taxon>Bacillota</taxon>
        <taxon>Bacilli</taxon>
        <taxon>Lactobacillales</taxon>
        <taxon>Enterococcaceae</taxon>
        <taxon>Enterococcus</taxon>
    </lineage>
</organism>
<dbReference type="Proteomes" id="UP000673375">
    <property type="component" value="Unassembled WGS sequence"/>
</dbReference>
<dbReference type="Pfam" id="PF03636">
    <property type="entry name" value="Glyco_hydro_65N"/>
    <property type="match status" value="1"/>
</dbReference>
<protein>
    <submittedName>
        <fullName evidence="5">Glycoside hydrolase family 65 protein</fullName>
    </submittedName>
</protein>
<comment type="caution">
    <text evidence="5">The sequence shown here is derived from an EMBL/GenBank/DDBJ whole genome shotgun (WGS) entry which is preliminary data.</text>
</comment>
<dbReference type="SUPFAM" id="SSF48208">
    <property type="entry name" value="Six-hairpin glycosidases"/>
    <property type="match status" value="1"/>
</dbReference>
<evidence type="ECO:0000256" key="1">
    <source>
        <dbReference type="ARBA" id="ARBA00006768"/>
    </source>
</evidence>
<keyword evidence="6" id="KW-1185">Reference proteome</keyword>
<feature type="domain" description="Glycoside hydrolase family 65 C-terminal" evidence="3">
    <location>
        <begin position="689"/>
        <end position="747"/>
    </location>
</feature>
<keyword evidence="5" id="KW-0378">Hydrolase</keyword>
<proteinExistence type="inferred from homology"/>
<evidence type="ECO:0000259" key="4">
    <source>
        <dbReference type="Pfam" id="PF03636"/>
    </source>
</evidence>
<name>A0ABS4CN32_9ENTE</name>
<dbReference type="Pfam" id="PF03633">
    <property type="entry name" value="Glyco_hydro_65C"/>
    <property type="match status" value="1"/>
</dbReference>
<feature type="domain" description="Glycoside hydrolase family 65 N-terminal" evidence="4">
    <location>
        <begin position="17"/>
        <end position="269"/>
    </location>
</feature>
<dbReference type="InterPro" id="IPR012341">
    <property type="entry name" value="6hp_glycosidase-like_sf"/>
</dbReference>
<sequence>MKHLKRLFTIDPWKLTTNSLDRDNLRLQESLTSIGNGYMGMRGNFEENYSGNHHQGTYLAGIWYPDKTRVGWWKNGYPEYFGKVINAVNFLAMDLFINGVQVDLAVQEPEDFYLELNMKNGVVTRSFTITIDGNKVRFHFERFLSLKTKELAIIKMEAELLEGDAVLKVVSKLDNNVRNEDSNYEEMFWEPRNVSDTSEKESYLTVRTIPNDFGIEQFTVTSLMSHELSAPSSTERTVSDLSAAESFSFQLSVGNQVSIIKRAVVLTSRDIEESQQIQKGLAILAAANKKAYPSAKEDQTQAWAERWALADVVIEGDDEAQQGIRYNLFQLFATYYGEDERLNIGPKGFTGEKYGGATYWDTEAYAVPLYLALAKPEVTKNLLMYRYNQLPQAKHNAQRQGLAGALYPMVTFTGIECHNEWEITFEEIHRNGAIPYAIYNYTNYTGDTSYLQGQGLEVLAEVARFWADRVHFSTRVGKYMIHGVTGPNEYENNINNNWYTNTIAAWVLRYTSESYKKYAAVTKAVITEEELTQWQQIIDNMYYPVDKELGIFVQHDTFLDKDLKPVTALDPKVLPLNQNWSWDKILRSCFIKQADVLQGIYFFGEDYSLEEKKRNFDFYEPMTVHESSLSPSIHAVLAAELGMEEKAVEMYQRTARLDLDNYNNDTDDGLHITSMTGSWLAIVQGFAQMKTANETLSFAPFLPSGWTKYAFHINYRDRLLSIEISKQVNITLLQGKPLTVNIYGEAKELDKELTLPIQSN</sequence>
<dbReference type="InterPro" id="IPR005194">
    <property type="entry name" value="Glyco_hydro_65_C"/>
</dbReference>